<accession>A0A1M5IXB0</accession>
<dbReference type="AlphaFoldDB" id="A0A1M5IXB0"/>
<dbReference type="EMBL" id="LT670818">
    <property type="protein sequence ID" value="SHG32580.1"/>
    <property type="molecule type" value="Genomic_DNA"/>
</dbReference>
<dbReference type="OrthoDB" id="7888976at2"/>
<reference evidence="1" key="1">
    <citation type="submission" date="2016-11" db="EMBL/GenBank/DDBJ databases">
        <authorList>
            <person name="Jaros S."/>
            <person name="Januszkiewicz K."/>
            <person name="Wedrychowicz H."/>
        </authorList>
    </citation>
    <scope>NUCLEOTIDE SEQUENCE [LARGE SCALE GENOMIC DNA]</scope>
    <source>
        <strain evidence="1">GAS242</strain>
    </source>
</reference>
<name>A0A1M5IXB0_9BRAD</name>
<evidence type="ECO:0000313" key="1">
    <source>
        <dbReference type="EMBL" id="SHG32580.1"/>
    </source>
</evidence>
<dbReference type="InterPro" id="IPR019285">
    <property type="entry name" value="DUF2336"/>
</dbReference>
<dbReference type="Pfam" id="PF10098">
    <property type="entry name" value="DUF2336"/>
    <property type="match status" value="1"/>
</dbReference>
<sequence length="360" mass="38922">MTVATSLIPGLEEILKQGDPGRLAEAARGIAELFLQGAANLRPDHVDLFDEILIDLVPHTETAARADLAERLSVLRNAPRALVGQLAREDEILIAGPLLRRSPLLDEAALVEIARLQGQGHLLAMSERATLSPDLTEIIVRRGDRDVVRRAAGNAGAQFSPTGYSALIKRASRDGVLTLTVGQRDDLSDQRLRDLLEGSADIVRRRLLEVVKPGRQAAITRAISEISGVVEVVESRRDFAPAQRAILALHRAGGLNEAALFGFAKAYKYEEAVAALSAMSGVKIATLDHLIAGDRYDPILIVGKSIDLEWATVRALILLRLGPSRVASPADIESARVNFARLMPSTAERVVGFWQTKQSA</sequence>
<organism evidence="1">
    <name type="scientific">Bradyrhizobium erythrophlei</name>
    <dbReference type="NCBI Taxonomy" id="1437360"/>
    <lineage>
        <taxon>Bacteria</taxon>
        <taxon>Pseudomonadati</taxon>
        <taxon>Pseudomonadota</taxon>
        <taxon>Alphaproteobacteria</taxon>
        <taxon>Hyphomicrobiales</taxon>
        <taxon>Nitrobacteraceae</taxon>
        <taxon>Bradyrhizobium</taxon>
    </lineage>
</organism>
<dbReference type="RefSeq" id="WP_079565694.1">
    <property type="nucleotide sequence ID" value="NZ_LT670818.1"/>
</dbReference>
<proteinExistence type="predicted"/>
<gene>
    <name evidence="1" type="ORF">SAMN05444169_1840</name>
</gene>
<protein>
    <submittedName>
        <fullName evidence="1">Uncharacterized conserved protein, DUF2336 family</fullName>
    </submittedName>
</protein>
<dbReference type="Proteomes" id="UP000190675">
    <property type="component" value="Chromosome I"/>
</dbReference>